<organism evidence="6 7">
    <name type="scientific">Labrys wisconsinensis</name>
    <dbReference type="NCBI Taxonomy" id="425677"/>
    <lineage>
        <taxon>Bacteria</taxon>
        <taxon>Pseudomonadati</taxon>
        <taxon>Pseudomonadota</taxon>
        <taxon>Alphaproteobacteria</taxon>
        <taxon>Hyphomicrobiales</taxon>
        <taxon>Xanthobacteraceae</taxon>
        <taxon>Labrys</taxon>
    </lineage>
</organism>
<evidence type="ECO:0000256" key="2">
    <source>
        <dbReference type="ARBA" id="ARBA00023125"/>
    </source>
</evidence>
<dbReference type="CDD" id="cd01392">
    <property type="entry name" value="HTH_LacI"/>
    <property type="match status" value="1"/>
</dbReference>
<dbReference type="Pfam" id="PF00356">
    <property type="entry name" value="LacI"/>
    <property type="match status" value="1"/>
</dbReference>
<evidence type="ECO:0000256" key="3">
    <source>
        <dbReference type="ARBA" id="ARBA00023163"/>
    </source>
</evidence>
<keyword evidence="2" id="KW-0238">DNA-binding</keyword>
<dbReference type="InterPro" id="IPR010982">
    <property type="entry name" value="Lambda_DNA-bd_dom_sf"/>
</dbReference>
<dbReference type="RefSeq" id="WP_307283533.1">
    <property type="nucleotide sequence ID" value="NZ_JAUSVX010000021.1"/>
</dbReference>
<gene>
    <name evidence="6" type="ORF">QO011_007282</name>
</gene>
<keyword evidence="7" id="KW-1185">Reference proteome</keyword>
<evidence type="ECO:0000259" key="5">
    <source>
        <dbReference type="PROSITE" id="PS50932"/>
    </source>
</evidence>
<dbReference type="PANTHER" id="PTHR30146">
    <property type="entry name" value="LACI-RELATED TRANSCRIPTIONAL REPRESSOR"/>
    <property type="match status" value="1"/>
</dbReference>
<dbReference type="SUPFAM" id="SSF47413">
    <property type="entry name" value="lambda repressor-like DNA-binding domains"/>
    <property type="match status" value="1"/>
</dbReference>
<protein>
    <submittedName>
        <fullName evidence="6">LacI family transcriptional regulator</fullName>
    </submittedName>
</protein>
<dbReference type="PROSITE" id="PS50932">
    <property type="entry name" value="HTH_LACI_2"/>
    <property type="match status" value="1"/>
</dbReference>
<keyword evidence="1" id="KW-0805">Transcription regulation</keyword>
<sequence length="360" mass="39351">MADFVDDKPSRTRTPKTIATQQQARLADVAKAANVSTATVSRVMNNPEVVSPDVKERVHQAIRKLNWVPNASAKALATSRTHTIGAIMPTLDHQNFARIVESLQTTIASAKYELLVGVTHYAREVATHQAQAMIERGVEALVLVGADHPEELLGMLEHKGVPYVLVYVAPGTAPGRNVIGYDNYQSFVTITEYLLDLGHRSFGLIAQDTSFNDRARARREGVKDTLAEREIAIRPRHFIEGAWKFEDGMRAFEKVMRSDEPPTAIICGNDYLAIGCMLKASEMGVDIPGDVSITGFDDIDLARLLPPGITTMKVPDALVGEMAGRFFIDVLQGKIGQLGAVPAPELIVRGSTAQPRSRRT</sequence>
<dbReference type="InterPro" id="IPR000843">
    <property type="entry name" value="HTH_LacI"/>
</dbReference>
<dbReference type="Gene3D" id="3.40.50.2300">
    <property type="match status" value="2"/>
</dbReference>
<dbReference type="CDD" id="cd06273">
    <property type="entry name" value="PBP1_LacI-like"/>
    <property type="match status" value="1"/>
</dbReference>
<accession>A0ABU0JM94</accession>
<dbReference type="InterPro" id="IPR028082">
    <property type="entry name" value="Peripla_BP_I"/>
</dbReference>
<dbReference type="PROSITE" id="PS00356">
    <property type="entry name" value="HTH_LACI_1"/>
    <property type="match status" value="1"/>
</dbReference>
<evidence type="ECO:0000313" key="6">
    <source>
        <dbReference type="EMBL" id="MDQ0474242.1"/>
    </source>
</evidence>
<feature type="region of interest" description="Disordered" evidence="4">
    <location>
        <begin position="1"/>
        <end position="23"/>
    </location>
</feature>
<evidence type="ECO:0000256" key="4">
    <source>
        <dbReference type="SAM" id="MobiDB-lite"/>
    </source>
</evidence>
<dbReference type="SUPFAM" id="SSF53822">
    <property type="entry name" value="Periplasmic binding protein-like I"/>
    <property type="match status" value="1"/>
</dbReference>
<name>A0ABU0JM94_9HYPH</name>
<evidence type="ECO:0000256" key="1">
    <source>
        <dbReference type="ARBA" id="ARBA00023015"/>
    </source>
</evidence>
<feature type="domain" description="HTH lacI-type" evidence="5">
    <location>
        <begin position="24"/>
        <end position="78"/>
    </location>
</feature>
<dbReference type="Pfam" id="PF13377">
    <property type="entry name" value="Peripla_BP_3"/>
    <property type="match status" value="1"/>
</dbReference>
<dbReference type="Proteomes" id="UP001242480">
    <property type="component" value="Unassembled WGS sequence"/>
</dbReference>
<dbReference type="EMBL" id="JAUSVX010000021">
    <property type="protein sequence ID" value="MDQ0474242.1"/>
    <property type="molecule type" value="Genomic_DNA"/>
</dbReference>
<dbReference type="InterPro" id="IPR046335">
    <property type="entry name" value="LacI/GalR-like_sensor"/>
</dbReference>
<evidence type="ECO:0000313" key="7">
    <source>
        <dbReference type="Proteomes" id="UP001242480"/>
    </source>
</evidence>
<proteinExistence type="predicted"/>
<keyword evidence="3" id="KW-0804">Transcription</keyword>
<reference evidence="6 7" key="1">
    <citation type="submission" date="2023-07" db="EMBL/GenBank/DDBJ databases">
        <title>Genomic Encyclopedia of Type Strains, Phase IV (KMG-IV): sequencing the most valuable type-strain genomes for metagenomic binning, comparative biology and taxonomic classification.</title>
        <authorList>
            <person name="Goeker M."/>
        </authorList>
    </citation>
    <scope>NUCLEOTIDE SEQUENCE [LARGE SCALE GENOMIC DNA]</scope>
    <source>
        <strain evidence="6 7">DSM 19619</strain>
    </source>
</reference>
<comment type="caution">
    <text evidence="6">The sequence shown here is derived from an EMBL/GenBank/DDBJ whole genome shotgun (WGS) entry which is preliminary data.</text>
</comment>
<dbReference type="Gene3D" id="1.10.260.40">
    <property type="entry name" value="lambda repressor-like DNA-binding domains"/>
    <property type="match status" value="1"/>
</dbReference>
<dbReference type="SMART" id="SM00354">
    <property type="entry name" value="HTH_LACI"/>
    <property type="match status" value="1"/>
</dbReference>
<dbReference type="PANTHER" id="PTHR30146:SF138">
    <property type="entry name" value="TRANSCRIPTIONAL REGULATORY PROTEIN"/>
    <property type="match status" value="1"/>
</dbReference>
<feature type="compositionally biased region" description="Basic and acidic residues" evidence="4">
    <location>
        <begin position="1"/>
        <end position="10"/>
    </location>
</feature>